<keyword evidence="1" id="KW-0472">Membrane</keyword>
<keyword evidence="3" id="KW-1185">Reference proteome</keyword>
<sequence length="130" mass="14546">MQLISKLFFIAHWNAGDHSFSFRGLGLCCYLGLAEPNLYPSTLQIFEGSKGIQDEANETRKNTDSGRNSGWITTTKFWLYHKKSFNTFSVLGALMYTIALPALIAATQLNEGAHFCLHQMQGKLVISLLK</sequence>
<evidence type="ECO:0000313" key="2">
    <source>
        <dbReference type="EMBL" id="KAL3499082.1"/>
    </source>
</evidence>
<gene>
    <name evidence="2" type="ORF">ACH5RR_041814</name>
</gene>
<evidence type="ECO:0000313" key="3">
    <source>
        <dbReference type="Proteomes" id="UP001630127"/>
    </source>
</evidence>
<feature type="transmembrane region" description="Helical" evidence="1">
    <location>
        <begin position="85"/>
        <end position="106"/>
    </location>
</feature>
<reference evidence="2 3" key="1">
    <citation type="submission" date="2024-11" db="EMBL/GenBank/DDBJ databases">
        <title>A near-complete genome assembly of Cinchona calisaya.</title>
        <authorList>
            <person name="Lian D.C."/>
            <person name="Zhao X.W."/>
            <person name="Wei L."/>
        </authorList>
    </citation>
    <scope>NUCLEOTIDE SEQUENCE [LARGE SCALE GENOMIC DNA]</scope>
    <source>
        <tissue evidence="2">Nenye</tissue>
    </source>
</reference>
<name>A0ABD2XZV8_9GENT</name>
<protein>
    <submittedName>
        <fullName evidence="2">Uncharacterized protein</fullName>
    </submittedName>
</protein>
<proteinExistence type="predicted"/>
<dbReference type="EMBL" id="JBJUIK010000017">
    <property type="protein sequence ID" value="KAL3499082.1"/>
    <property type="molecule type" value="Genomic_DNA"/>
</dbReference>
<accession>A0ABD2XZV8</accession>
<comment type="caution">
    <text evidence="2">The sequence shown here is derived from an EMBL/GenBank/DDBJ whole genome shotgun (WGS) entry which is preliminary data.</text>
</comment>
<dbReference type="AlphaFoldDB" id="A0ABD2XZV8"/>
<keyword evidence="1" id="KW-0812">Transmembrane</keyword>
<keyword evidence="1" id="KW-1133">Transmembrane helix</keyword>
<organism evidence="2 3">
    <name type="scientific">Cinchona calisaya</name>
    <dbReference type="NCBI Taxonomy" id="153742"/>
    <lineage>
        <taxon>Eukaryota</taxon>
        <taxon>Viridiplantae</taxon>
        <taxon>Streptophyta</taxon>
        <taxon>Embryophyta</taxon>
        <taxon>Tracheophyta</taxon>
        <taxon>Spermatophyta</taxon>
        <taxon>Magnoliopsida</taxon>
        <taxon>eudicotyledons</taxon>
        <taxon>Gunneridae</taxon>
        <taxon>Pentapetalae</taxon>
        <taxon>asterids</taxon>
        <taxon>lamiids</taxon>
        <taxon>Gentianales</taxon>
        <taxon>Rubiaceae</taxon>
        <taxon>Cinchonoideae</taxon>
        <taxon>Cinchoneae</taxon>
        <taxon>Cinchona</taxon>
    </lineage>
</organism>
<evidence type="ECO:0000256" key="1">
    <source>
        <dbReference type="SAM" id="Phobius"/>
    </source>
</evidence>
<dbReference type="Proteomes" id="UP001630127">
    <property type="component" value="Unassembled WGS sequence"/>
</dbReference>